<comment type="caution">
    <text evidence="1">The sequence shown here is derived from an EMBL/GenBank/DDBJ whole genome shotgun (WGS) entry which is preliminary data.</text>
</comment>
<accession>A0AAV4DW69</accession>
<reference evidence="1 2" key="1">
    <citation type="journal article" date="2021" name="Elife">
        <title>Chloroplast acquisition without the gene transfer in kleptoplastic sea slugs, Plakobranchus ocellatus.</title>
        <authorList>
            <person name="Maeda T."/>
            <person name="Takahashi S."/>
            <person name="Yoshida T."/>
            <person name="Shimamura S."/>
            <person name="Takaki Y."/>
            <person name="Nagai Y."/>
            <person name="Toyoda A."/>
            <person name="Suzuki Y."/>
            <person name="Arimoto A."/>
            <person name="Ishii H."/>
            <person name="Satoh N."/>
            <person name="Nishiyama T."/>
            <person name="Hasebe M."/>
            <person name="Maruyama T."/>
            <person name="Minagawa J."/>
            <person name="Obokata J."/>
            <person name="Shigenobu S."/>
        </authorList>
    </citation>
    <scope>NUCLEOTIDE SEQUENCE [LARGE SCALE GENOMIC DNA]</scope>
</reference>
<protein>
    <submittedName>
        <fullName evidence="1">Microtubule-actin cross-linking factor 1, isoforms 1/2/3/5-like</fullName>
    </submittedName>
</protein>
<gene>
    <name evidence="1" type="ORF">PoB_007506200</name>
</gene>
<proteinExistence type="predicted"/>
<keyword evidence="2" id="KW-1185">Reference proteome</keyword>
<evidence type="ECO:0000313" key="1">
    <source>
        <dbReference type="EMBL" id="GFO48557.1"/>
    </source>
</evidence>
<dbReference type="AlphaFoldDB" id="A0AAV4DW69"/>
<organism evidence="1 2">
    <name type="scientific">Plakobranchus ocellatus</name>
    <dbReference type="NCBI Taxonomy" id="259542"/>
    <lineage>
        <taxon>Eukaryota</taxon>
        <taxon>Metazoa</taxon>
        <taxon>Spiralia</taxon>
        <taxon>Lophotrochozoa</taxon>
        <taxon>Mollusca</taxon>
        <taxon>Gastropoda</taxon>
        <taxon>Heterobranchia</taxon>
        <taxon>Euthyneura</taxon>
        <taxon>Panpulmonata</taxon>
        <taxon>Sacoglossa</taxon>
        <taxon>Placobranchoidea</taxon>
        <taxon>Plakobranchidae</taxon>
        <taxon>Plakobranchus</taxon>
    </lineage>
</organism>
<name>A0AAV4DW69_9GAST</name>
<feature type="non-terminal residue" evidence="1">
    <location>
        <position position="59"/>
    </location>
</feature>
<sequence>MQCAEVHLRNAAAYQEYFYEVEEAEYWMNTTLSRIHLSFDKSKLLGNKSDSDAMLHEIR</sequence>
<evidence type="ECO:0000313" key="2">
    <source>
        <dbReference type="Proteomes" id="UP000735302"/>
    </source>
</evidence>
<dbReference type="EMBL" id="BLXT01008432">
    <property type="protein sequence ID" value="GFO48557.1"/>
    <property type="molecule type" value="Genomic_DNA"/>
</dbReference>
<dbReference type="Proteomes" id="UP000735302">
    <property type="component" value="Unassembled WGS sequence"/>
</dbReference>